<dbReference type="AlphaFoldDB" id="A0A420HIJ6"/>
<dbReference type="OrthoDB" id="3938623at2759"/>
<dbReference type="GO" id="GO:0042594">
    <property type="term" value="P:response to starvation"/>
    <property type="evidence" value="ECO:0007669"/>
    <property type="project" value="TreeGrafter"/>
</dbReference>
<dbReference type="Proteomes" id="UP000285405">
    <property type="component" value="Unassembled WGS sequence"/>
</dbReference>
<dbReference type="GO" id="GO:0005737">
    <property type="term" value="C:cytoplasm"/>
    <property type="evidence" value="ECO:0007669"/>
    <property type="project" value="TreeGrafter"/>
</dbReference>
<reference evidence="1 2" key="1">
    <citation type="journal article" date="2018" name="BMC Genomics">
        <title>Comparative genome analyses reveal sequence features reflecting distinct modes of host-adaptation between dicot and monocot powdery mildew.</title>
        <authorList>
            <person name="Wu Y."/>
            <person name="Ma X."/>
            <person name="Pan Z."/>
            <person name="Kale S.D."/>
            <person name="Song Y."/>
            <person name="King H."/>
            <person name="Zhang Q."/>
            <person name="Presley C."/>
            <person name="Deng X."/>
            <person name="Wei C.I."/>
            <person name="Xiao S."/>
        </authorList>
    </citation>
    <scope>NUCLEOTIDE SEQUENCE [LARGE SCALE GENOMIC DNA]</scope>
    <source>
        <strain evidence="1">UCSC1</strain>
    </source>
</reference>
<dbReference type="InterPro" id="IPR045142">
    <property type="entry name" value="BCAS3-like"/>
</dbReference>
<dbReference type="EMBL" id="MCBR01019135">
    <property type="protein sequence ID" value="RKF57208.1"/>
    <property type="molecule type" value="Genomic_DNA"/>
</dbReference>
<gene>
    <name evidence="1" type="ORF">GcC1_191006</name>
</gene>
<proteinExistence type="predicted"/>
<dbReference type="PANTHER" id="PTHR13268">
    <property type="entry name" value="BREAST CARCINOMA AMPLIFIED SEQUENCE 3"/>
    <property type="match status" value="1"/>
</dbReference>
<dbReference type="GO" id="GO:0006914">
    <property type="term" value="P:autophagy"/>
    <property type="evidence" value="ECO:0007669"/>
    <property type="project" value="InterPro"/>
</dbReference>
<accession>A0A420HIJ6</accession>
<evidence type="ECO:0000313" key="1">
    <source>
        <dbReference type="EMBL" id="RKF57208.1"/>
    </source>
</evidence>
<evidence type="ECO:0000313" key="2">
    <source>
        <dbReference type="Proteomes" id="UP000285405"/>
    </source>
</evidence>
<dbReference type="InterPro" id="IPR036322">
    <property type="entry name" value="WD40_repeat_dom_sf"/>
</dbReference>
<name>A0A420HIJ6_9PEZI</name>
<dbReference type="PANTHER" id="PTHR13268:SF0">
    <property type="entry name" value="BCAS3 MICROTUBULE ASSOCIATED CELL MIGRATION FACTOR"/>
    <property type="match status" value="1"/>
</dbReference>
<organism evidence="1 2">
    <name type="scientific">Golovinomyces cichoracearum</name>
    <dbReference type="NCBI Taxonomy" id="62708"/>
    <lineage>
        <taxon>Eukaryota</taxon>
        <taxon>Fungi</taxon>
        <taxon>Dikarya</taxon>
        <taxon>Ascomycota</taxon>
        <taxon>Pezizomycotina</taxon>
        <taxon>Leotiomycetes</taxon>
        <taxon>Erysiphales</taxon>
        <taxon>Erysiphaceae</taxon>
        <taxon>Golovinomyces</taxon>
    </lineage>
</organism>
<sequence>MSLPTDTDSETELRFSTNSVIHKQTQIFLSAEIQSANKHSRKNGSPEAPGGGDITAALMKRKIQNTKSVEQLPGVWSPKYNKELTISTPKMHLPSLPLGQLSSGVSDVSPSSTSTNGWTNSVFTHNYSLDNLTSLGESSPGLSDGGRISDFGWRAREQREIPQDCPSLVSSPSDRRRSLSYKFDEPQNLEIHSQALKNPARRSFMHSQSQFAPIQYPQQNQAQFSDTSDVDLMLPPNPSGPNPCDIDYYCGFDVLLKENVVIIGHDSGLEIQAITKKGLSTVCEIEGLRGAVYNAKILPWTTNIPNSDQYPMVVLVIHGPAMTFNEVSQTRTIPENNLAHRKNCKQGSSQHANTTTVIEYYQTTVELYSLSPCKKKICTLLSLPRVPYIATNEKPNHRALSSVGSLSILADCGNLVVSSGITGETWVFSTNISDGNSNLKFKCIAKVWTTVQHGVAVETNSQIVDDWQSKEPSRQKRFHAPIVSINGRWLAYCPPADPPQTYLRAFVAEAKSSDKVPGLSSQAPPPLPEVNCGTDMLEGESVMKQIAQIGTQNFIKAGTYLAQQGIQAWTNYRNKPASTTQKVQITHPVPATPASLITKDPGLVSVLDLDILTQNVSSPTISSAHPLFTFRVPHGCSYLSFSPNGLSLLTASSKGDIQIVWDLMPAQQSKPLENRGNVFQGPHVRQIAQFSRMTVARIVDVVWTFPHGERAAMVTEPGTIHILDLPVSAFAWPPSCRKPVSPKNEKITTENDSLKITPSVVATHAVNTLWTAARPIVSGRRRSSTSLCARSITTKASHSTQALAAGISRSVGAATGKMNEIRKSVVTKHHLPRNSATPNKSCVIILKKKRNDLIIALSGGVVRLYTIKDRRPDQLDDKQKLSVKMFVEHKILPLSIRKFSADSNLDTNTNDYLRTTKTGIHKKSWPKAHGSMSHRSIYSIESSIPQAEIESNAPYQPFHIDRRMSLYAYSNQKHASYDSSIKMNNTGAGKQNHPWVFGLPISTNRIDVVSPSKLRNKRENFTELHVPPSAVTESVMRASDSAEELEKMRITTGSREKSTQSNVDLMRNENGFFEDDCEMLDFTN</sequence>
<dbReference type="SUPFAM" id="SSF50978">
    <property type="entry name" value="WD40 repeat-like"/>
    <property type="match status" value="1"/>
</dbReference>
<comment type="caution">
    <text evidence="1">The sequence shown here is derived from an EMBL/GenBank/DDBJ whole genome shotgun (WGS) entry which is preliminary data.</text>
</comment>
<protein>
    <submittedName>
        <fullName evidence="1">Uncharacterized protein</fullName>
    </submittedName>
</protein>